<dbReference type="OrthoDB" id="338425at2"/>
<name>A0A1H5PLZ5_9ACTN</name>
<evidence type="ECO:0000313" key="1">
    <source>
        <dbReference type="EMBL" id="SEF14734.1"/>
    </source>
</evidence>
<evidence type="ECO:0008006" key="3">
    <source>
        <dbReference type="Google" id="ProtNLM"/>
    </source>
</evidence>
<protein>
    <recommendedName>
        <fullName evidence="3">DUF4411 family protein</fullName>
    </recommendedName>
</protein>
<keyword evidence="2" id="KW-1185">Reference proteome</keyword>
<sequence>MTAAPNPVIYSLDTSGLVDGIERYYPPANFPGLWEQVDALIAEGRLLMSEEAWNEAISTDAPVKEWCSDSSAARASCVKTTDAAIAAISGAIVQQFPSWVTQGRKNAADPFVIAVAEVHRCMVISGEKNGGPGTPKIPYVCTQRSVKHGRFIDIIKNEGWSFH</sequence>
<dbReference type="AlphaFoldDB" id="A0A1H5PLZ5"/>
<dbReference type="RefSeq" id="WP_074946623.1">
    <property type="nucleotide sequence ID" value="NZ_FNUC01000004.1"/>
</dbReference>
<organism evidence="1 2">
    <name type="scientific">Jiangella alba</name>
    <dbReference type="NCBI Taxonomy" id="561176"/>
    <lineage>
        <taxon>Bacteria</taxon>
        <taxon>Bacillati</taxon>
        <taxon>Actinomycetota</taxon>
        <taxon>Actinomycetes</taxon>
        <taxon>Jiangellales</taxon>
        <taxon>Jiangellaceae</taxon>
        <taxon>Jiangella</taxon>
    </lineage>
</organism>
<dbReference type="Pfam" id="PF14367">
    <property type="entry name" value="DUF4411"/>
    <property type="match status" value="1"/>
</dbReference>
<reference evidence="2" key="1">
    <citation type="submission" date="2016-10" db="EMBL/GenBank/DDBJ databases">
        <authorList>
            <person name="Varghese N."/>
            <person name="Submissions S."/>
        </authorList>
    </citation>
    <scope>NUCLEOTIDE SEQUENCE [LARGE SCALE GENOMIC DNA]</scope>
    <source>
        <strain evidence="2">DSM 45237</strain>
    </source>
</reference>
<dbReference type="Proteomes" id="UP000181980">
    <property type="component" value="Unassembled WGS sequence"/>
</dbReference>
<gene>
    <name evidence="1" type="ORF">SAMN04488561_4717</name>
</gene>
<accession>A0A1H5PLZ5</accession>
<dbReference type="STRING" id="561176.SAMN04488561_4717"/>
<dbReference type="EMBL" id="FNUC01000004">
    <property type="protein sequence ID" value="SEF14734.1"/>
    <property type="molecule type" value="Genomic_DNA"/>
</dbReference>
<evidence type="ECO:0000313" key="2">
    <source>
        <dbReference type="Proteomes" id="UP000181980"/>
    </source>
</evidence>
<proteinExistence type="predicted"/>
<dbReference type="InterPro" id="IPR016541">
    <property type="entry name" value="UCP008505"/>
</dbReference>